<name>A0ACA9P7V6_9GLOM</name>
<comment type="caution">
    <text evidence="1">The sequence shown here is derived from an EMBL/GenBank/DDBJ whole genome shotgun (WGS) entry which is preliminary data.</text>
</comment>
<dbReference type="Proteomes" id="UP000789860">
    <property type="component" value="Unassembled WGS sequence"/>
</dbReference>
<feature type="non-terminal residue" evidence="1">
    <location>
        <position position="1"/>
    </location>
</feature>
<sequence length="48" mass="5579">NAKEKILVENDVRPWDLKGIEIMGIREDELTALLRGTMLSGKEKEYFE</sequence>
<feature type="non-terminal residue" evidence="1">
    <location>
        <position position="48"/>
    </location>
</feature>
<reference evidence="1" key="1">
    <citation type="submission" date="2021-06" db="EMBL/GenBank/DDBJ databases">
        <authorList>
            <person name="Kallberg Y."/>
            <person name="Tangrot J."/>
            <person name="Rosling A."/>
        </authorList>
    </citation>
    <scope>NUCLEOTIDE SEQUENCE</scope>
    <source>
        <strain evidence="1">AU212A</strain>
    </source>
</reference>
<gene>
    <name evidence="1" type="ORF">SCALOS_LOCUS10338</name>
</gene>
<accession>A0ACA9P7V6</accession>
<dbReference type="EMBL" id="CAJVPM010037895">
    <property type="protein sequence ID" value="CAG8696614.1"/>
    <property type="molecule type" value="Genomic_DNA"/>
</dbReference>
<keyword evidence="2" id="KW-1185">Reference proteome</keyword>
<organism evidence="1 2">
    <name type="scientific">Scutellospora calospora</name>
    <dbReference type="NCBI Taxonomy" id="85575"/>
    <lineage>
        <taxon>Eukaryota</taxon>
        <taxon>Fungi</taxon>
        <taxon>Fungi incertae sedis</taxon>
        <taxon>Mucoromycota</taxon>
        <taxon>Glomeromycotina</taxon>
        <taxon>Glomeromycetes</taxon>
        <taxon>Diversisporales</taxon>
        <taxon>Gigasporaceae</taxon>
        <taxon>Scutellospora</taxon>
    </lineage>
</organism>
<evidence type="ECO:0000313" key="2">
    <source>
        <dbReference type="Proteomes" id="UP000789860"/>
    </source>
</evidence>
<protein>
    <submittedName>
        <fullName evidence="1">8151_t:CDS:1</fullName>
    </submittedName>
</protein>
<proteinExistence type="predicted"/>
<evidence type="ECO:0000313" key="1">
    <source>
        <dbReference type="EMBL" id="CAG8696614.1"/>
    </source>
</evidence>